<dbReference type="Proteomes" id="UP000076574">
    <property type="component" value="Unassembled WGS sequence"/>
</dbReference>
<proteinExistence type="predicted"/>
<evidence type="ECO:0000313" key="3">
    <source>
        <dbReference type="Proteomes" id="UP000076574"/>
    </source>
</evidence>
<evidence type="ECO:0000313" key="2">
    <source>
        <dbReference type="EMBL" id="KZD25069.1"/>
    </source>
</evidence>
<dbReference type="EMBL" id="LVYV01000001">
    <property type="protein sequence ID" value="KZD25069.1"/>
    <property type="molecule type" value="Genomic_DNA"/>
</dbReference>
<comment type="caution">
    <text evidence="2">The sequence shown here is derived from an EMBL/GenBank/DDBJ whole genome shotgun (WGS) entry which is preliminary data.</text>
</comment>
<reference evidence="2 3" key="1">
    <citation type="submission" date="2016-03" db="EMBL/GenBank/DDBJ databases">
        <title>Microsymbionts genomes from the relict species Vavilovia formosa (Stev.) Fed.</title>
        <authorList>
            <person name="Kopat V."/>
            <person name="Chirak E."/>
            <person name="Kimeklis A."/>
            <person name="Andronov E."/>
        </authorList>
    </citation>
    <scope>NUCLEOTIDE SEQUENCE [LARGE SCALE GENOMIC DNA]</scope>
    <source>
        <strain evidence="2 3">Vaf07</strain>
    </source>
</reference>
<name>A0A161QE73_9BRAD</name>
<sequence>MRVYDLALNEAKSVIMPKASLLTEEPDLEALFADAVEEISNQVEDNDFDADYGFQSEWDEDDDNEEENEDEDEDEELELKATKVLFDSLSEYPGQEENIERFCLPLFSKAASDYAVSHVLDAFKKRPSMSQIYASYLSKFLEKDEVTELLSELLADTSLRDWQKMWIIAALLQKKPQDDGPIKIALRILKDATRHDALRAVAAIYVGRFGDHARRKNLFSIYTSVSSYIQTAIYFSSRAWPSVERGNAKASWGAHGPLNTLLTSAMTFKRATPT</sequence>
<protein>
    <recommendedName>
        <fullName evidence="4">HEAT repeat domain-containing protein</fullName>
    </recommendedName>
</protein>
<keyword evidence="3" id="KW-1185">Reference proteome</keyword>
<accession>A0A161QE73</accession>
<feature type="region of interest" description="Disordered" evidence="1">
    <location>
        <begin position="41"/>
        <end position="75"/>
    </location>
</feature>
<dbReference type="AlphaFoldDB" id="A0A161QE73"/>
<feature type="compositionally biased region" description="Acidic residues" evidence="1">
    <location>
        <begin position="57"/>
        <end position="75"/>
    </location>
</feature>
<evidence type="ECO:0008006" key="4">
    <source>
        <dbReference type="Google" id="ProtNLM"/>
    </source>
</evidence>
<evidence type="ECO:0000256" key="1">
    <source>
        <dbReference type="SAM" id="MobiDB-lite"/>
    </source>
</evidence>
<organism evidence="2 3">
    <name type="scientific">Tardiphaga robiniae</name>
    <dbReference type="NCBI Taxonomy" id="943830"/>
    <lineage>
        <taxon>Bacteria</taxon>
        <taxon>Pseudomonadati</taxon>
        <taxon>Pseudomonadota</taxon>
        <taxon>Alphaproteobacteria</taxon>
        <taxon>Hyphomicrobiales</taxon>
        <taxon>Nitrobacteraceae</taxon>
        <taxon>Tardiphaga</taxon>
    </lineage>
</organism>
<gene>
    <name evidence="2" type="ORF">A4A58_00870</name>
</gene>